<evidence type="ECO:0000313" key="1">
    <source>
        <dbReference type="EMBL" id="SUC37002.1"/>
    </source>
</evidence>
<protein>
    <submittedName>
        <fullName evidence="1">Uncharacterized protein</fullName>
    </submittedName>
</protein>
<name>A0A379G7X4_9GAMM</name>
<dbReference type="Proteomes" id="UP000255129">
    <property type="component" value="Unassembled WGS sequence"/>
</dbReference>
<dbReference type="AlphaFoldDB" id="A0A379G7X4"/>
<proteinExistence type="predicted"/>
<gene>
    <name evidence="1" type="ORF">NCTC12026_03447</name>
</gene>
<evidence type="ECO:0000313" key="2">
    <source>
        <dbReference type="Proteomes" id="UP000255129"/>
    </source>
</evidence>
<dbReference type="RefSeq" id="WP_108478864.1">
    <property type="nucleotide sequence ID" value="NZ_LR134396.1"/>
</dbReference>
<organism evidence="1 2">
    <name type="scientific">Providencia rustigianii</name>
    <dbReference type="NCBI Taxonomy" id="158850"/>
    <lineage>
        <taxon>Bacteria</taxon>
        <taxon>Pseudomonadati</taxon>
        <taxon>Pseudomonadota</taxon>
        <taxon>Gammaproteobacteria</taxon>
        <taxon>Enterobacterales</taxon>
        <taxon>Morganellaceae</taxon>
        <taxon>Providencia</taxon>
    </lineage>
</organism>
<accession>A0A379G7X4</accession>
<sequence>MMNDRFGKDCLIKSSALRECLFYATWLAVNKGIDISNIPRNDASSCRLVLNEIINQYIPNKVEQKSLLSQMDINKDANILPIECFDWIEKSERVAFWLWAYLCYANDSDFDFGYNNDQFNWYHRVGLFPSSSSHQERVNKIIYFFDTIYTPTYPIYRLKANEMEKIKGKWALVLNQQEPLKWLPSDNESAIAWAWDSLCKFQSKNNPSLLDSNSFQTGLRLTNWFVPLNHSERNLALRAALDLWGDALDSKKLFLLNLNKSWNQQKLRQSRIDKKALNTYLKNETKKRLDFIADNSSCRISDVLEKIINEYYENKYRR</sequence>
<dbReference type="OrthoDB" id="6713157at2"/>
<dbReference type="EMBL" id="UGUA01000002">
    <property type="protein sequence ID" value="SUC37002.1"/>
    <property type="molecule type" value="Genomic_DNA"/>
</dbReference>
<dbReference type="GeneID" id="93422662"/>
<reference evidence="1 2" key="1">
    <citation type="submission" date="2018-06" db="EMBL/GenBank/DDBJ databases">
        <authorList>
            <consortium name="Pathogen Informatics"/>
            <person name="Doyle S."/>
        </authorList>
    </citation>
    <scope>NUCLEOTIDE SEQUENCE [LARGE SCALE GENOMIC DNA]</scope>
    <source>
        <strain evidence="1 2">NCTC12026</strain>
    </source>
</reference>